<protein>
    <submittedName>
        <fullName evidence="2">Thioredoxin family protein</fullName>
    </submittedName>
</protein>
<evidence type="ECO:0000259" key="1">
    <source>
        <dbReference type="Pfam" id="PF00085"/>
    </source>
</evidence>
<evidence type="ECO:0000313" key="2">
    <source>
        <dbReference type="EMBL" id="KAA9006516.1"/>
    </source>
</evidence>
<dbReference type="OrthoDB" id="5784238at2"/>
<accession>A0A5J5GE55</accession>
<gene>
    <name evidence="2" type="ORF">F4V43_06120</name>
</gene>
<feature type="domain" description="Thioredoxin" evidence="1">
    <location>
        <begin position="6"/>
        <end position="88"/>
    </location>
</feature>
<dbReference type="SUPFAM" id="SSF52833">
    <property type="entry name" value="Thioredoxin-like"/>
    <property type="match status" value="1"/>
</dbReference>
<dbReference type="EMBL" id="VYKK01000005">
    <property type="protein sequence ID" value="KAA9006516.1"/>
    <property type="molecule type" value="Genomic_DNA"/>
</dbReference>
<comment type="caution">
    <text evidence="2">The sequence shown here is derived from an EMBL/GenBank/DDBJ whole genome shotgun (WGS) entry which is preliminary data.</text>
</comment>
<dbReference type="Gene3D" id="3.40.30.10">
    <property type="entry name" value="Glutaredoxin"/>
    <property type="match status" value="1"/>
</dbReference>
<dbReference type="Pfam" id="PF00085">
    <property type="entry name" value="Thioredoxin"/>
    <property type="match status" value="1"/>
</dbReference>
<organism evidence="2 3">
    <name type="scientific">Paenibacillus spiritus</name>
    <dbReference type="NCBI Taxonomy" id="2496557"/>
    <lineage>
        <taxon>Bacteria</taxon>
        <taxon>Bacillati</taxon>
        <taxon>Bacillota</taxon>
        <taxon>Bacilli</taxon>
        <taxon>Bacillales</taxon>
        <taxon>Paenibacillaceae</taxon>
        <taxon>Paenibacillus</taxon>
    </lineage>
</organism>
<name>A0A5J5GE55_9BACL</name>
<sequence length="111" mass="12305">MLTIRELDEQELLQKLENPGTPLAILAVSPFCGTCQVALRMLDIAGHLLPEEVELIRADVNRMPAFVQSLRISSVPALLAVRQDRSVAEPVLYAVQSVEHILDYIRRGTAT</sequence>
<evidence type="ECO:0000313" key="3">
    <source>
        <dbReference type="Proteomes" id="UP000367750"/>
    </source>
</evidence>
<dbReference type="Proteomes" id="UP000367750">
    <property type="component" value="Unassembled WGS sequence"/>
</dbReference>
<dbReference type="InterPro" id="IPR013766">
    <property type="entry name" value="Thioredoxin_domain"/>
</dbReference>
<reference evidence="2 3" key="1">
    <citation type="submission" date="2019-09" db="EMBL/GenBank/DDBJ databases">
        <title>Bacillus ochoae sp. nov., Paenibacillus whitsoniae sp. nov., Paenibacillus spiritus sp. nov. Isolated from the Mars Exploration Rover during spacecraft assembly.</title>
        <authorList>
            <person name="Seuylemezian A."/>
            <person name="Vaishampayan P."/>
        </authorList>
    </citation>
    <scope>NUCLEOTIDE SEQUENCE [LARGE SCALE GENOMIC DNA]</scope>
    <source>
        <strain evidence="2 3">MER_111</strain>
    </source>
</reference>
<dbReference type="RefSeq" id="WP_150457346.1">
    <property type="nucleotide sequence ID" value="NZ_VYKK01000005.1"/>
</dbReference>
<proteinExistence type="predicted"/>
<keyword evidence="3" id="KW-1185">Reference proteome</keyword>
<dbReference type="AlphaFoldDB" id="A0A5J5GE55"/>
<dbReference type="InterPro" id="IPR036249">
    <property type="entry name" value="Thioredoxin-like_sf"/>
</dbReference>